<dbReference type="Proteomes" id="UP000013996">
    <property type="component" value="Unassembled WGS sequence"/>
</dbReference>
<evidence type="ECO:0000313" key="1">
    <source>
        <dbReference type="EMBL" id="EOQ89499.1"/>
    </source>
</evidence>
<reference evidence="1 2" key="1">
    <citation type="submission" date="2013-04" db="EMBL/GenBank/DDBJ databases">
        <authorList>
            <person name="Harkins D.M."/>
            <person name="Durkin A.S."/>
            <person name="Brinkac L.M."/>
            <person name="Haft D.H."/>
            <person name="Selengut J.D."/>
            <person name="Sanka R."/>
            <person name="DePew J."/>
            <person name="Purushe J."/>
            <person name="Hartskeerl R.A."/>
            <person name="Ahmed A."/>
            <person name="van der Linden H."/>
            <person name="Goris M.G.A."/>
            <person name="Vinetz J.M."/>
            <person name="Sutton G.G."/>
            <person name="Nierman W.C."/>
            <person name="Fouts D.E."/>
        </authorList>
    </citation>
    <scope>NUCLEOTIDE SEQUENCE [LARGE SCALE GENOMIC DNA]</scope>
    <source>
        <strain evidence="1 2">Sao Paulo</strain>
    </source>
</reference>
<gene>
    <name evidence="1" type="ORF">LEP1GSC202_1411</name>
</gene>
<organism evidence="1 2">
    <name type="scientific">Leptospira yanagawae serovar Saopaulo str. Sao Paulo = ATCC 700523</name>
    <dbReference type="NCBI Taxonomy" id="1249483"/>
    <lineage>
        <taxon>Bacteria</taxon>
        <taxon>Pseudomonadati</taxon>
        <taxon>Spirochaetota</taxon>
        <taxon>Spirochaetia</taxon>
        <taxon>Leptospirales</taxon>
        <taxon>Leptospiraceae</taxon>
        <taxon>Leptospira</taxon>
    </lineage>
</organism>
<sequence>MGLMSHKIFAVQSFFPIPLDFHGGTKNLSKDLIFLRSYIDKLGVS</sequence>
<dbReference type="EMBL" id="AOGX02000015">
    <property type="protein sequence ID" value="EOQ89499.1"/>
    <property type="molecule type" value="Genomic_DNA"/>
</dbReference>
<protein>
    <submittedName>
        <fullName evidence="1">Uncharacterized protein</fullName>
    </submittedName>
</protein>
<evidence type="ECO:0000313" key="2">
    <source>
        <dbReference type="Proteomes" id="UP000013996"/>
    </source>
</evidence>
<dbReference type="STRING" id="1249483.LEP1GSC202_1411"/>
<dbReference type="AlphaFoldDB" id="A0A5E8HE28"/>
<accession>A0A5E8HE28</accession>
<comment type="caution">
    <text evidence="1">The sequence shown here is derived from an EMBL/GenBank/DDBJ whole genome shotgun (WGS) entry which is preliminary data.</text>
</comment>
<name>A0A5E8HE28_9LEPT</name>
<proteinExistence type="predicted"/>